<feature type="domain" description="Suppressor of fused-like" evidence="1">
    <location>
        <begin position="36"/>
        <end position="170"/>
    </location>
</feature>
<keyword evidence="3" id="KW-1185">Reference proteome</keyword>
<evidence type="ECO:0000259" key="1">
    <source>
        <dbReference type="Pfam" id="PF05076"/>
    </source>
</evidence>
<sequence>MSAPPVLRDVFHALRNTWGEEDHGHLFENGPGPLSRLDVLIYRPTGASPMTSFATIGMAVEPMPATPGPGGGGRVELQFARRGGLDQGDEYTIAEQLANIAAYPWITGSQLNWGHTVALGRDFPTFPGCGSVFLSGPLSPEGWDYIPAGDDAVRILNVVPITEAERARARLLPPVEFAQELIAQTDVYTGRADR</sequence>
<dbReference type="Pfam" id="PF05076">
    <property type="entry name" value="SUFU"/>
    <property type="match status" value="1"/>
</dbReference>
<evidence type="ECO:0000313" key="3">
    <source>
        <dbReference type="Proteomes" id="UP001589627"/>
    </source>
</evidence>
<accession>A0ABV5YIH0</accession>
<proteinExistence type="predicted"/>
<evidence type="ECO:0000313" key="2">
    <source>
        <dbReference type="EMBL" id="MFB9834866.1"/>
    </source>
</evidence>
<name>A0ABV5YIH0_9ACTN</name>
<comment type="caution">
    <text evidence="2">The sequence shown here is derived from an EMBL/GenBank/DDBJ whole genome shotgun (WGS) entry which is preliminary data.</text>
</comment>
<organism evidence="2 3">
    <name type="scientific">Actinoallomurus acaciae</name>
    <dbReference type="NCBI Taxonomy" id="502577"/>
    <lineage>
        <taxon>Bacteria</taxon>
        <taxon>Bacillati</taxon>
        <taxon>Actinomycetota</taxon>
        <taxon>Actinomycetes</taxon>
        <taxon>Streptosporangiales</taxon>
        <taxon>Thermomonosporaceae</taxon>
        <taxon>Actinoallomurus</taxon>
    </lineage>
</organism>
<dbReference type="RefSeq" id="WP_378205282.1">
    <property type="nucleotide sequence ID" value="NZ_JBHLZP010000164.1"/>
</dbReference>
<dbReference type="Proteomes" id="UP001589627">
    <property type="component" value="Unassembled WGS sequence"/>
</dbReference>
<dbReference type="InterPro" id="IPR020941">
    <property type="entry name" value="SUFU-like_domain"/>
</dbReference>
<reference evidence="2 3" key="1">
    <citation type="submission" date="2024-09" db="EMBL/GenBank/DDBJ databases">
        <authorList>
            <person name="Sun Q."/>
            <person name="Mori K."/>
        </authorList>
    </citation>
    <scope>NUCLEOTIDE SEQUENCE [LARGE SCALE GENOMIC DNA]</scope>
    <source>
        <strain evidence="2 3">TBRC 0563</strain>
    </source>
</reference>
<protein>
    <submittedName>
        <fullName evidence="2">Suppressor of fused domain protein</fullName>
    </submittedName>
</protein>
<dbReference type="EMBL" id="JBHLZP010000164">
    <property type="protein sequence ID" value="MFB9834866.1"/>
    <property type="molecule type" value="Genomic_DNA"/>
</dbReference>
<gene>
    <name evidence="2" type="ORF">ACFFNX_22015</name>
</gene>